<keyword evidence="3" id="KW-0804">Transcription</keyword>
<dbReference type="AlphaFoldDB" id="A0A6P5ZY94"/>
<evidence type="ECO:0000256" key="2">
    <source>
        <dbReference type="ARBA" id="ARBA00023015"/>
    </source>
</evidence>
<feature type="region of interest" description="Disordered" evidence="5">
    <location>
        <begin position="385"/>
        <end position="405"/>
    </location>
</feature>
<sequence length="585" mass="63910">MAEEQSPESIPPSMTGHLPNLASMCDRDLLELVWENGQILVRRLSTKITKRSTNFPCSDYFRDQSSKARIQREGETSTANRSKDGVADSTFGDRLSGLSGLTKLDCHDKNKTNNSLQIGYPELLSELCEDGFNVVLGSNKKSYDKQLIDSNIVPVSQFKNFKQSYLSKLAEEIPQQTMQSNREVPQSSLKQYEASIKFMRSNEKKSRIDEKSDRVNFSIFLRPPILLKSTHSSCGATRPTSSPSLAGVDENLEGNAGATPTSNPFEKEGNVMARNMKPISPDAEPQKESLPDEQSEAVGYKDTPSNTRFPIKDHGPSSSLAPNTTIKGNPGNRKPVDLMVASSSVCSRGASNCPTYTLKRRYEDTDLSENNAMEEPEGIIKAAPAQGRKGAKTKRKAEVHSISERRRRDKINKKMRELQELIPNCNKVDKASMLDEAIEYLKTLQFQAQLMSMGTRVYTPSMMLPSAMQHINAQHLGGFSPMAVGMGMGMQMGLGCGPAQFPTSLISRAGAGALPGIAEARLNMLGLPGQVLLMSMPRSPFVSLAGTFSPQSFQIPGVSQADAVQVKIPVATVPQSTSKVSDPAH</sequence>
<dbReference type="SMART" id="SM00353">
    <property type="entry name" value="HLH"/>
    <property type="match status" value="1"/>
</dbReference>
<keyword evidence="2" id="KW-0805">Transcription regulation</keyword>
<dbReference type="InterPro" id="IPR011598">
    <property type="entry name" value="bHLH_dom"/>
</dbReference>
<feature type="domain" description="BHLH" evidence="6">
    <location>
        <begin position="395"/>
        <end position="444"/>
    </location>
</feature>
<comment type="subcellular location">
    <subcellularLocation>
        <location evidence="1">Nucleus</location>
    </subcellularLocation>
</comment>
<dbReference type="InterPro" id="IPR036638">
    <property type="entry name" value="HLH_DNA-bd_sf"/>
</dbReference>
<dbReference type="Gene3D" id="4.10.280.10">
    <property type="entry name" value="Helix-loop-helix DNA-binding domain"/>
    <property type="match status" value="1"/>
</dbReference>
<keyword evidence="4" id="KW-0539">Nucleus</keyword>
<dbReference type="GO" id="GO:0005634">
    <property type="term" value="C:nucleus"/>
    <property type="evidence" value="ECO:0007669"/>
    <property type="project" value="UniProtKB-SubCell"/>
</dbReference>
<dbReference type="InterPro" id="IPR044273">
    <property type="entry name" value="PIF3-like"/>
</dbReference>
<dbReference type="PROSITE" id="PS50888">
    <property type="entry name" value="BHLH"/>
    <property type="match status" value="1"/>
</dbReference>
<feature type="region of interest" description="Disordered" evidence="5">
    <location>
        <begin position="231"/>
        <end position="333"/>
    </location>
</feature>
<dbReference type="SUPFAM" id="SSF47459">
    <property type="entry name" value="HLH, helix-loop-helix DNA-binding domain"/>
    <property type="match status" value="1"/>
</dbReference>
<keyword evidence="7" id="KW-1185">Reference proteome</keyword>
<dbReference type="GeneID" id="111304928"/>
<protein>
    <submittedName>
        <fullName evidence="8">Transcription factor PIF3-like</fullName>
    </submittedName>
</protein>
<feature type="compositionally biased region" description="Basic and acidic residues" evidence="5">
    <location>
        <begin position="396"/>
        <end position="405"/>
    </location>
</feature>
<evidence type="ECO:0000256" key="1">
    <source>
        <dbReference type="ARBA" id="ARBA00004123"/>
    </source>
</evidence>
<reference evidence="8" key="1">
    <citation type="submission" date="2025-08" db="UniProtKB">
        <authorList>
            <consortium name="RefSeq"/>
        </authorList>
    </citation>
    <scope>IDENTIFICATION</scope>
    <source>
        <tissue evidence="8">Fruit stalk</tissue>
    </source>
</reference>
<dbReference type="GO" id="GO:0003700">
    <property type="term" value="F:DNA-binding transcription factor activity"/>
    <property type="evidence" value="ECO:0007669"/>
    <property type="project" value="InterPro"/>
</dbReference>
<gene>
    <name evidence="8" type="primary">LOC111304928</name>
</gene>
<evidence type="ECO:0000256" key="3">
    <source>
        <dbReference type="ARBA" id="ARBA00023163"/>
    </source>
</evidence>
<dbReference type="PANTHER" id="PTHR46807:SF3">
    <property type="entry name" value="BHLH DOMAIN-CONTAINING PROTEIN"/>
    <property type="match status" value="1"/>
</dbReference>
<proteinExistence type="predicted"/>
<dbReference type="PANTHER" id="PTHR46807">
    <property type="entry name" value="TRANSCRIPTION FACTOR PIF3"/>
    <property type="match status" value="1"/>
</dbReference>
<evidence type="ECO:0000256" key="4">
    <source>
        <dbReference type="ARBA" id="ARBA00023242"/>
    </source>
</evidence>
<dbReference type="CDD" id="cd11445">
    <property type="entry name" value="bHLH_AtPIF_like"/>
    <property type="match status" value="1"/>
</dbReference>
<dbReference type="GO" id="GO:0010017">
    <property type="term" value="P:red or far-red light signaling pathway"/>
    <property type="evidence" value="ECO:0007669"/>
    <property type="project" value="UniProtKB-ARBA"/>
</dbReference>
<dbReference type="FunFam" id="4.10.280.10:FF:000004">
    <property type="entry name" value="Basic helix-loop-helix transcription factor"/>
    <property type="match status" value="1"/>
</dbReference>
<organism evidence="7 8">
    <name type="scientific">Durio zibethinus</name>
    <name type="common">Durian</name>
    <dbReference type="NCBI Taxonomy" id="66656"/>
    <lineage>
        <taxon>Eukaryota</taxon>
        <taxon>Viridiplantae</taxon>
        <taxon>Streptophyta</taxon>
        <taxon>Embryophyta</taxon>
        <taxon>Tracheophyta</taxon>
        <taxon>Spermatophyta</taxon>
        <taxon>Magnoliopsida</taxon>
        <taxon>eudicotyledons</taxon>
        <taxon>Gunneridae</taxon>
        <taxon>Pentapetalae</taxon>
        <taxon>rosids</taxon>
        <taxon>malvids</taxon>
        <taxon>Malvales</taxon>
        <taxon>Malvaceae</taxon>
        <taxon>Helicteroideae</taxon>
        <taxon>Durio</taxon>
    </lineage>
</organism>
<accession>A0A6P5ZY94</accession>
<feature type="region of interest" description="Disordered" evidence="5">
    <location>
        <begin position="66"/>
        <end position="89"/>
    </location>
</feature>
<feature type="compositionally biased region" description="Polar residues" evidence="5">
    <location>
        <begin position="316"/>
        <end position="327"/>
    </location>
</feature>
<dbReference type="Proteomes" id="UP000515121">
    <property type="component" value="Unplaced"/>
</dbReference>
<dbReference type="Pfam" id="PF00010">
    <property type="entry name" value="HLH"/>
    <property type="match status" value="1"/>
</dbReference>
<dbReference type="InterPro" id="IPR047265">
    <property type="entry name" value="PIF1-like_bHLH"/>
</dbReference>
<dbReference type="OrthoDB" id="690068at2759"/>
<feature type="compositionally biased region" description="Polar residues" evidence="5">
    <location>
        <begin position="231"/>
        <end position="244"/>
    </location>
</feature>
<evidence type="ECO:0000313" key="8">
    <source>
        <dbReference type="RefSeq" id="XP_022757709.1"/>
    </source>
</evidence>
<name>A0A6P5ZY94_DURZI</name>
<dbReference type="KEGG" id="dzi:111304928"/>
<dbReference type="GO" id="GO:0046983">
    <property type="term" value="F:protein dimerization activity"/>
    <property type="evidence" value="ECO:0007669"/>
    <property type="project" value="InterPro"/>
</dbReference>
<evidence type="ECO:0000256" key="5">
    <source>
        <dbReference type="SAM" id="MobiDB-lite"/>
    </source>
</evidence>
<evidence type="ECO:0000259" key="6">
    <source>
        <dbReference type="PROSITE" id="PS50888"/>
    </source>
</evidence>
<evidence type="ECO:0000313" key="7">
    <source>
        <dbReference type="Proteomes" id="UP000515121"/>
    </source>
</evidence>
<dbReference type="RefSeq" id="XP_022757709.1">
    <property type="nucleotide sequence ID" value="XM_022901974.1"/>
</dbReference>
<feature type="compositionally biased region" description="Basic and acidic residues" evidence="5">
    <location>
        <begin position="66"/>
        <end position="86"/>
    </location>
</feature>